<accession>A0ABD5CTN6</accession>
<evidence type="ECO:0000256" key="1">
    <source>
        <dbReference type="SAM" id="Phobius"/>
    </source>
</evidence>
<comment type="caution">
    <text evidence="2">The sequence shown here is derived from an EMBL/GenBank/DDBJ whole genome shotgun (WGS) entry which is preliminary data.</text>
</comment>
<gene>
    <name evidence="2" type="ORF">QF025_006866</name>
</gene>
<keyword evidence="1" id="KW-0472">Membrane</keyword>
<evidence type="ECO:0000313" key="3">
    <source>
        <dbReference type="Proteomes" id="UP001245184"/>
    </source>
</evidence>
<reference evidence="2 3" key="1">
    <citation type="submission" date="2023-08" db="EMBL/GenBank/DDBJ databases">
        <title>Genome sequencing of plant associated microbes to promote plant fitness in Sorghum bicolor and Oryza sativa.</title>
        <authorList>
            <person name="Coleman-Derr D."/>
        </authorList>
    </citation>
    <scope>NUCLEOTIDE SEQUENCE [LARGE SCALE GENOMIC DNA]</scope>
    <source>
        <strain evidence="2 3">SLBN-33</strain>
    </source>
</reference>
<organism evidence="2 3">
    <name type="scientific">Paraburkholderia graminis</name>
    <dbReference type="NCBI Taxonomy" id="60548"/>
    <lineage>
        <taxon>Bacteria</taxon>
        <taxon>Pseudomonadati</taxon>
        <taxon>Pseudomonadota</taxon>
        <taxon>Betaproteobacteria</taxon>
        <taxon>Burkholderiales</taxon>
        <taxon>Burkholderiaceae</taxon>
        <taxon>Paraburkholderia</taxon>
    </lineage>
</organism>
<protein>
    <submittedName>
        <fullName evidence="2">Uncharacterized protein</fullName>
    </submittedName>
</protein>
<keyword evidence="1" id="KW-0812">Transmembrane</keyword>
<proteinExistence type="predicted"/>
<name>A0ABD5CTN6_9BURK</name>
<dbReference type="Proteomes" id="UP001245184">
    <property type="component" value="Unassembled WGS sequence"/>
</dbReference>
<dbReference type="AlphaFoldDB" id="A0ABD5CTN6"/>
<feature type="transmembrane region" description="Helical" evidence="1">
    <location>
        <begin position="20"/>
        <end position="44"/>
    </location>
</feature>
<evidence type="ECO:0000313" key="2">
    <source>
        <dbReference type="EMBL" id="MDR6208065.1"/>
    </source>
</evidence>
<dbReference type="RefSeq" id="WP_310035518.1">
    <property type="nucleotide sequence ID" value="NZ_JAVIZN010000003.1"/>
</dbReference>
<keyword evidence="1" id="KW-1133">Transmembrane helix</keyword>
<sequence>MNINIPVTDEMASVEKFYDALILVGIILMLLSVTSLVAVAWYALGA</sequence>
<dbReference type="EMBL" id="JAVIZN010000003">
    <property type="protein sequence ID" value="MDR6208065.1"/>
    <property type="molecule type" value="Genomic_DNA"/>
</dbReference>